<keyword evidence="3" id="KW-1185">Reference proteome</keyword>
<dbReference type="EMBL" id="FTMD01000008">
    <property type="protein sequence ID" value="SIQ96358.1"/>
    <property type="molecule type" value="Genomic_DNA"/>
</dbReference>
<evidence type="ECO:0000313" key="3">
    <source>
        <dbReference type="Proteomes" id="UP000186819"/>
    </source>
</evidence>
<dbReference type="Proteomes" id="UP000186819">
    <property type="component" value="Unassembled WGS sequence"/>
</dbReference>
<name>A0A1N6X1Y8_9RHOO</name>
<feature type="compositionally biased region" description="Low complexity" evidence="1">
    <location>
        <begin position="22"/>
        <end position="47"/>
    </location>
</feature>
<evidence type="ECO:0000256" key="1">
    <source>
        <dbReference type="SAM" id="MobiDB-lite"/>
    </source>
</evidence>
<sequence>MAKGTQAGRLSGPGAAGGAGPGTTNTTAAEKAENAVVAEGAAPAAPEGSSQFDATHVTGEGSSLPLGGEMVPQEGVLRPGVLQTDPPDWLAIARAAGRGAIEGTVEEIAGEPGPGTVVSGFVMTHLRIASRSPAGFRRCGRRWGPEPVEVDADEFTEADILRLLDEPELIVAAVTGGLLPVVE</sequence>
<proteinExistence type="predicted"/>
<dbReference type="AlphaFoldDB" id="A0A1N6X1Y8"/>
<dbReference type="STRING" id="34027.SAMN05421829_108161"/>
<dbReference type="OrthoDB" id="9182902at2"/>
<reference evidence="3" key="1">
    <citation type="submission" date="2017-01" db="EMBL/GenBank/DDBJ databases">
        <authorList>
            <person name="Varghese N."/>
            <person name="Submissions S."/>
        </authorList>
    </citation>
    <scope>NUCLEOTIDE SEQUENCE [LARGE SCALE GENOMIC DNA]</scope>
    <source>
        <strain evidence="3">ATCC 51758</strain>
    </source>
</reference>
<accession>A0A1N6X1Y8</accession>
<evidence type="ECO:0008006" key="4">
    <source>
        <dbReference type="Google" id="ProtNLM"/>
    </source>
</evidence>
<evidence type="ECO:0000313" key="2">
    <source>
        <dbReference type="EMBL" id="SIQ96358.1"/>
    </source>
</evidence>
<feature type="region of interest" description="Disordered" evidence="1">
    <location>
        <begin position="1"/>
        <end position="72"/>
    </location>
</feature>
<gene>
    <name evidence="2" type="ORF">SAMN05421829_108161</name>
</gene>
<dbReference type="SUPFAM" id="SSF160059">
    <property type="entry name" value="PriA/YqbF domain"/>
    <property type="match status" value="1"/>
</dbReference>
<dbReference type="RefSeq" id="WP_076602649.1">
    <property type="nucleotide sequence ID" value="NZ_FTMD01000008.1"/>
</dbReference>
<organism evidence="2 3">
    <name type="scientific">Aromatoleum tolulyticum</name>
    <dbReference type="NCBI Taxonomy" id="34027"/>
    <lineage>
        <taxon>Bacteria</taxon>
        <taxon>Pseudomonadati</taxon>
        <taxon>Pseudomonadota</taxon>
        <taxon>Betaproteobacteria</taxon>
        <taxon>Rhodocyclales</taxon>
        <taxon>Rhodocyclaceae</taxon>
        <taxon>Aromatoleum</taxon>
    </lineage>
</organism>
<protein>
    <recommendedName>
        <fullName evidence="4">Mu-like prophage FluMu N-terminal domain-containing protein</fullName>
    </recommendedName>
</protein>